<comment type="caution">
    <text evidence="1">The sequence shown here is derived from an EMBL/GenBank/DDBJ whole genome shotgun (WGS) entry which is preliminary data.</text>
</comment>
<dbReference type="EMBL" id="BARW01039961">
    <property type="protein sequence ID" value="GAJ23802.1"/>
    <property type="molecule type" value="Genomic_DNA"/>
</dbReference>
<dbReference type="AlphaFoldDB" id="X1VSP5"/>
<sequence>MNKIIKNMPLHGWDDEKIYFNDEELGQEWCVSDEEKLYNQLVEICREYFKKKLNQRGHTK</sequence>
<accession>X1VSP5</accession>
<proteinExistence type="predicted"/>
<protein>
    <submittedName>
        <fullName evidence="1">Uncharacterized protein</fullName>
    </submittedName>
</protein>
<evidence type="ECO:0000313" key="1">
    <source>
        <dbReference type="EMBL" id="GAJ23802.1"/>
    </source>
</evidence>
<organism evidence="1">
    <name type="scientific">marine sediment metagenome</name>
    <dbReference type="NCBI Taxonomy" id="412755"/>
    <lineage>
        <taxon>unclassified sequences</taxon>
        <taxon>metagenomes</taxon>
        <taxon>ecological metagenomes</taxon>
    </lineage>
</organism>
<gene>
    <name evidence="1" type="ORF">S12H4_60632</name>
</gene>
<reference evidence="1" key="1">
    <citation type="journal article" date="2014" name="Front. Microbiol.">
        <title>High frequency of phylogenetically diverse reductive dehalogenase-homologous genes in deep subseafloor sedimentary metagenomes.</title>
        <authorList>
            <person name="Kawai M."/>
            <person name="Futagami T."/>
            <person name="Toyoda A."/>
            <person name="Takaki Y."/>
            <person name="Nishi S."/>
            <person name="Hori S."/>
            <person name="Arai W."/>
            <person name="Tsubouchi T."/>
            <person name="Morono Y."/>
            <person name="Uchiyama I."/>
            <person name="Ito T."/>
            <person name="Fujiyama A."/>
            <person name="Inagaki F."/>
            <person name="Takami H."/>
        </authorList>
    </citation>
    <scope>NUCLEOTIDE SEQUENCE</scope>
    <source>
        <strain evidence="1">Expedition CK06-06</strain>
    </source>
</reference>
<name>X1VSP5_9ZZZZ</name>